<keyword evidence="2" id="KW-0378">Hydrolase</keyword>
<dbReference type="InterPro" id="IPR012334">
    <property type="entry name" value="Pectin_lyas_fold"/>
</dbReference>
<evidence type="ECO:0000313" key="3">
    <source>
        <dbReference type="Proteomes" id="UP001595848"/>
    </source>
</evidence>
<proteinExistence type="predicted"/>
<evidence type="ECO:0000259" key="1">
    <source>
        <dbReference type="Pfam" id="PF12708"/>
    </source>
</evidence>
<dbReference type="Pfam" id="PF12708">
    <property type="entry name" value="Pect-lyase_RHGA_epim"/>
    <property type="match status" value="1"/>
</dbReference>
<dbReference type="InterPro" id="IPR024535">
    <property type="entry name" value="RHGA/B-epi-like_pectate_lyase"/>
</dbReference>
<dbReference type="EMBL" id="JBHSBV010000007">
    <property type="protein sequence ID" value="MFC4202877.1"/>
    <property type="molecule type" value="Genomic_DNA"/>
</dbReference>
<dbReference type="SMART" id="SM00710">
    <property type="entry name" value="PbH1"/>
    <property type="match status" value="8"/>
</dbReference>
<accession>A0ABV8P3H2</accession>
<comment type="caution">
    <text evidence="2">The sequence shown here is derived from an EMBL/GenBank/DDBJ whole genome shotgun (WGS) entry which is preliminary data.</text>
</comment>
<dbReference type="GO" id="GO:0016787">
    <property type="term" value="F:hydrolase activity"/>
    <property type="evidence" value="ECO:0007669"/>
    <property type="project" value="UniProtKB-KW"/>
</dbReference>
<organism evidence="2 3">
    <name type="scientific">Candidimonas humi</name>
    <dbReference type="NCBI Taxonomy" id="683355"/>
    <lineage>
        <taxon>Bacteria</taxon>
        <taxon>Pseudomonadati</taxon>
        <taxon>Pseudomonadota</taxon>
        <taxon>Betaproteobacteria</taxon>
        <taxon>Burkholderiales</taxon>
        <taxon>Alcaligenaceae</taxon>
        <taxon>Candidimonas</taxon>
    </lineage>
</organism>
<dbReference type="InterPro" id="IPR006626">
    <property type="entry name" value="PbH1"/>
</dbReference>
<sequence>MHSAAEAADAGEGHNPVSGVPAAHLSSLLKGEQDATEMMQQAINNYSRIVLPEGRFAIDTRTLVLRDGVQIVGAGQGRTIIQSKGTFGAFGILGADSGNGDVARNLKNIKISDLTIDGHVEELGYQPFTHLLSLHGVSDALIERVAFIGFRGDGIYLGSGVRAKQERHNLRVTIRDCVFDGIAKRNRNGLSCMDCDTLLVENSVFRNIGNPALSASVGAIDFEPNSKANIYRNVLIRNCKFSNIDTKNTAAITFFNGMQSGDNIKKLSVEDCTFENCYRGINASSKRKRPSSPADDVSVSNCHFSNSLVSDISLGGMSGVKIEGCSFESTPGNKSAKGGIVIGRAGKNCINAINWHIVNCTFASMTPSGGLFDIFGARGLEIRGNKLSDIAGVIFNFPPDKSSGSGRYLSDISISGNSISSGNKMGRAVTPFLFRIADDINSGGTNSLINSACRLSNNSFPSSIRFQPGGSKSALESGLALALPTSGTWYAGARVQVQRDHRWYVCSQPGTFGSLGDVTGDVSASSKLVANVRDPGAALRAGQVITVGDSQRHVVAAVDEDKMTLELDRPYAGKTMRAEKISWIPPVFKPQ</sequence>
<dbReference type="InterPro" id="IPR011050">
    <property type="entry name" value="Pectin_lyase_fold/virulence"/>
</dbReference>
<evidence type="ECO:0000313" key="2">
    <source>
        <dbReference type="EMBL" id="MFC4202877.1"/>
    </source>
</evidence>
<reference evidence="3" key="1">
    <citation type="journal article" date="2019" name="Int. J. Syst. Evol. Microbiol.">
        <title>The Global Catalogue of Microorganisms (GCM) 10K type strain sequencing project: providing services to taxonomists for standard genome sequencing and annotation.</title>
        <authorList>
            <consortium name="The Broad Institute Genomics Platform"/>
            <consortium name="The Broad Institute Genome Sequencing Center for Infectious Disease"/>
            <person name="Wu L."/>
            <person name="Ma J."/>
        </authorList>
    </citation>
    <scope>NUCLEOTIDE SEQUENCE [LARGE SCALE GENOMIC DNA]</scope>
    <source>
        <strain evidence="3">LMG 24813</strain>
    </source>
</reference>
<protein>
    <submittedName>
        <fullName evidence="2">Glycosyl hydrolase family 28-related protein</fullName>
    </submittedName>
</protein>
<dbReference type="Gene3D" id="2.160.20.10">
    <property type="entry name" value="Single-stranded right-handed beta-helix, Pectin lyase-like"/>
    <property type="match status" value="1"/>
</dbReference>
<dbReference type="SUPFAM" id="SSF51126">
    <property type="entry name" value="Pectin lyase-like"/>
    <property type="match status" value="2"/>
</dbReference>
<feature type="domain" description="Rhamnogalacturonase A/B/Epimerase-like pectate lyase" evidence="1">
    <location>
        <begin position="31"/>
        <end position="240"/>
    </location>
</feature>
<name>A0ABV8P3H2_9BURK</name>
<keyword evidence="3" id="KW-1185">Reference proteome</keyword>
<dbReference type="Proteomes" id="UP001595848">
    <property type="component" value="Unassembled WGS sequence"/>
</dbReference>
<gene>
    <name evidence="2" type="ORF">ACFOY1_18155</name>
</gene>